<reference evidence="7 8" key="1">
    <citation type="submission" date="2017-03" db="EMBL/GenBank/DDBJ databases">
        <authorList>
            <person name="Afonso C.L."/>
            <person name="Miller P.J."/>
            <person name="Scott M.A."/>
            <person name="Spackman E."/>
            <person name="Goraichik I."/>
            <person name="Dimitrov K.M."/>
            <person name="Suarez D.L."/>
            <person name="Swayne D.E."/>
        </authorList>
    </citation>
    <scope>NUCLEOTIDE SEQUENCE [LARGE SCALE GENOMIC DNA]</scope>
    <source>
        <strain evidence="7 8">Mu101</strain>
    </source>
</reference>
<proteinExistence type="predicted"/>
<evidence type="ECO:0000256" key="1">
    <source>
        <dbReference type="ARBA" id="ARBA00011900"/>
    </source>
</evidence>
<dbReference type="RefSeq" id="WP_101596702.1">
    <property type="nucleotide sequence ID" value="NZ_FXZA01000034.1"/>
</dbReference>
<dbReference type="InterPro" id="IPR046819">
    <property type="entry name" value="MmeI_hel"/>
</dbReference>
<organism evidence="7 8">
    <name type="scientific">Brevibacterium linens</name>
    <dbReference type="NCBI Taxonomy" id="1703"/>
    <lineage>
        <taxon>Bacteria</taxon>
        <taxon>Bacillati</taxon>
        <taxon>Actinomycetota</taxon>
        <taxon>Actinomycetes</taxon>
        <taxon>Micrococcales</taxon>
        <taxon>Brevibacteriaceae</taxon>
        <taxon>Brevibacterium</taxon>
    </lineage>
</organism>
<accession>A0A2H1KEI9</accession>
<dbReference type="OrthoDB" id="4280289at2"/>
<dbReference type="Pfam" id="PF20464">
    <property type="entry name" value="MmeI_N"/>
    <property type="match status" value="1"/>
</dbReference>
<dbReference type="EC" id="2.1.1.72" evidence="1"/>
<gene>
    <name evidence="7" type="ORF">BLIN101_03276</name>
</gene>
<evidence type="ECO:0000313" key="8">
    <source>
        <dbReference type="Proteomes" id="UP000234498"/>
    </source>
</evidence>
<evidence type="ECO:0000256" key="4">
    <source>
        <dbReference type="ARBA" id="ARBA00047942"/>
    </source>
</evidence>
<evidence type="ECO:0000313" key="7">
    <source>
        <dbReference type="EMBL" id="SMX98173.1"/>
    </source>
</evidence>
<name>A0A2H1KEI9_BRELN</name>
<dbReference type="Proteomes" id="UP000234498">
    <property type="component" value="Unassembled WGS sequence"/>
</dbReference>
<feature type="domain" description="MmeI-like helicase spacer" evidence="6">
    <location>
        <begin position="187"/>
        <end position="265"/>
    </location>
</feature>
<dbReference type="GO" id="GO:0032259">
    <property type="term" value="P:methylation"/>
    <property type="evidence" value="ECO:0007669"/>
    <property type="project" value="UniProtKB-KW"/>
</dbReference>
<feature type="domain" description="MmeI-like N-terminal" evidence="5">
    <location>
        <begin position="13"/>
        <end position="180"/>
    </location>
</feature>
<dbReference type="GO" id="GO:0009007">
    <property type="term" value="F:site-specific DNA-methyltransferase (adenine-specific) activity"/>
    <property type="evidence" value="ECO:0007669"/>
    <property type="project" value="UniProtKB-EC"/>
</dbReference>
<sequence length="381" mass="42694">MAKALSLAEIRKRAGSFVVDWQSEPGEERQQAQSFIRDLLTVFGITKTKAGLYEKRAQRSSTGRQGYIDALIPGLCLIEMKSAGKDLVLAEQQALDYVDDLSTIEAPRWVVTSDFHNFRVLDLHTGDNDTETFALTDLPTHVEALAFLAGYQTHSFGDKHQEVASIQAAGLMAELYEQLEGSGYTDHEASVFLVRTLFSLYADDAGVWERDSFFEFIETRTSEDGSDLGSQLAMLYQTMDRPTERRQKNLDPLIARFPYVNGGIFAEPLAIPAFSAAMRDTLLKACGFNWSEISPAIFGSLFQAVKDRTARRTLGEHYTTETNILKTINPLFMDELRERLAADSNSIAKLKKLRRDLGELRILDPFIMRKLDVSRDIGVAA</sequence>
<dbReference type="SUPFAM" id="SSF53335">
    <property type="entry name" value="S-adenosyl-L-methionine-dependent methyltransferases"/>
    <property type="match status" value="1"/>
</dbReference>
<comment type="catalytic activity">
    <reaction evidence="4">
        <text>a 2'-deoxyadenosine in DNA + S-adenosyl-L-methionine = an N(6)-methyl-2'-deoxyadenosine in DNA + S-adenosyl-L-homocysteine + H(+)</text>
        <dbReference type="Rhea" id="RHEA:15197"/>
        <dbReference type="Rhea" id="RHEA-COMP:12418"/>
        <dbReference type="Rhea" id="RHEA-COMP:12419"/>
        <dbReference type="ChEBI" id="CHEBI:15378"/>
        <dbReference type="ChEBI" id="CHEBI:57856"/>
        <dbReference type="ChEBI" id="CHEBI:59789"/>
        <dbReference type="ChEBI" id="CHEBI:90615"/>
        <dbReference type="ChEBI" id="CHEBI:90616"/>
        <dbReference type="EC" id="2.1.1.72"/>
    </reaction>
</comment>
<evidence type="ECO:0000256" key="3">
    <source>
        <dbReference type="ARBA" id="ARBA00022679"/>
    </source>
</evidence>
<evidence type="ECO:0000256" key="2">
    <source>
        <dbReference type="ARBA" id="ARBA00022603"/>
    </source>
</evidence>
<dbReference type="InterPro" id="IPR029063">
    <property type="entry name" value="SAM-dependent_MTases_sf"/>
</dbReference>
<dbReference type="InterPro" id="IPR046817">
    <property type="entry name" value="MmeI_N"/>
</dbReference>
<protein>
    <recommendedName>
        <fullName evidence="1">site-specific DNA-methyltransferase (adenine-specific)</fullName>
        <ecNumber evidence="1">2.1.1.72</ecNumber>
    </recommendedName>
</protein>
<keyword evidence="2" id="KW-0489">Methyltransferase</keyword>
<keyword evidence="3" id="KW-0808">Transferase</keyword>
<dbReference type="InterPro" id="IPR050953">
    <property type="entry name" value="N4_N6_ade-DNA_methylase"/>
</dbReference>
<dbReference type="PANTHER" id="PTHR33841:SF1">
    <property type="entry name" value="DNA METHYLTRANSFERASE A"/>
    <property type="match status" value="1"/>
</dbReference>
<dbReference type="EMBL" id="FXZA01000034">
    <property type="protein sequence ID" value="SMX98173.1"/>
    <property type="molecule type" value="Genomic_DNA"/>
</dbReference>
<dbReference type="PANTHER" id="PTHR33841">
    <property type="entry name" value="DNA METHYLTRANSFERASE YEEA-RELATED"/>
    <property type="match status" value="1"/>
</dbReference>
<evidence type="ECO:0000259" key="6">
    <source>
        <dbReference type="Pfam" id="PF20465"/>
    </source>
</evidence>
<evidence type="ECO:0000259" key="5">
    <source>
        <dbReference type="Pfam" id="PF20464"/>
    </source>
</evidence>
<dbReference type="AlphaFoldDB" id="A0A2H1KEI9"/>
<dbReference type="Pfam" id="PF20465">
    <property type="entry name" value="MmeI_hel"/>
    <property type="match status" value="1"/>
</dbReference>